<dbReference type="PROSITE" id="PS50893">
    <property type="entry name" value="ABC_TRANSPORTER_2"/>
    <property type="match status" value="1"/>
</dbReference>
<dbReference type="Proteomes" id="UP000177187">
    <property type="component" value="Unassembled WGS sequence"/>
</dbReference>
<dbReference type="GO" id="GO:0005886">
    <property type="term" value="C:plasma membrane"/>
    <property type="evidence" value="ECO:0007669"/>
    <property type="project" value="TreeGrafter"/>
</dbReference>
<dbReference type="PANTHER" id="PTHR24220">
    <property type="entry name" value="IMPORT ATP-BINDING PROTEIN"/>
    <property type="match status" value="1"/>
</dbReference>
<dbReference type="InterPro" id="IPR027417">
    <property type="entry name" value="P-loop_NTPase"/>
</dbReference>
<evidence type="ECO:0000313" key="7">
    <source>
        <dbReference type="Proteomes" id="UP000177187"/>
    </source>
</evidence>
<dbReference type="SUPFAM" id="SSF52540">
    <property type="entry name" value="P-loop containing nucleoside triphosphate hydrolases"/>
    <property type="match status" value="1"/>
</dbReference>
<sequence length="229" mass="24470">MSEPVLAARGVERFFQDGERRLEVLLGVDLDVAAGETVVVVGASGTGKSTLLHILGALDRPSGGRVRIGDRWFDDLSPRELSLLRNREVGFVFQMHHLLLEFSALENVMLPLMARGESPAESRRRAGEILGRVGLAGRLEHPPSKLSGGEQQRVAIARALVGGPTLVLMDEPTGNLDPGTAGRVLDLVFDLAGVDGTSFVIVTHDARLAARADRALSLSGGKLVPMEAR</sequence>
<dbReference type="Gene3D" id="3.40.50.300">
    <property type="entry name" value="P-loop containing nucleotide triphosphate hydrolases"/>
    <property type="match status" value="1"/>
</dbReference>
<dbReference type="GO" id="GO:0005524">
    <property type="term" value="F:ATP binding"/>
    <property type="evidence" value="ECO:0007669"/>
    <property type="project" value="UniProtKB-KW"/>
</dbReference>
<evidence type="ECO:0000256" key="2">
    <source>
        <dbReference type="ARBA" id="ARBA00022448"/>
    </source>
</evidence>
<gene>
    <name evidence="6" type="ORF">A2Y64_08130</name>
</gene>
<dbReference type="InterPro" id="IPR015854">
    <property type="entry name" value="ABC_transpr_LolD-like"/>
</dbReference>
<keyword evidence="6" id="KW-0449">Lipoprotein</keyword>
<dbReference type="SMART" id="SM00382">
    <property type="entry name" value="AAA"/>
    <property type="match status" value="1"/>
</dbReference>
<dbReference type="GO" id="GO:0098796">
    <property type="term" value="C:membrane protein complex"/>
    <property type="evidence" value="ECO:0007669"/>
    <property type="project" value="UniProtKB-ARBA"/>
</dbReference>
<dbReference type="InterPro" id="IPR003439">
    <property type="entry name" value="ABC_transporter-like_ATP-bd"/>
</dbReference>
<evidence type="ECO:0000259" key="5">
    <source>
        <dbReference type="PROSITE" id="PS50893"/>
    </source>
</evidence>
<keyword evidence="4 6" id="KW-0067">ATP-binding</keyword>
<dbReference type="PANTHER" id="PTHR24220:SF689">
    <property type="entry name" value="LIPOPROTEIN-RELEASING SYSTEM ATP-BINDING PROTEIN LOLD"/>
    <property type="match status" value="1"/>
</dbReference>
<reference evidence="6 7" key="1">
    <citation type="journal article" date="2016" name="Nat. Commun.">
        <title>Thousands of microbial genomes shed light on interconnected biogeochemical processes in an aquifer system.</title>
        <authorList>
            <person name="Anantharaman K."/>
            <person name="Brown C.T."/>
            <person name="Hug L.A."/>
            <person name="Sharon I."/>
            <person name="Castelle C.J."/>
            <person name="Probst A.J."/>
            <person name="Thomas B.C."/>
            <person name="Singh A."/>
            <person name="Wilkins M.J."/>
            <person name="Karaoz U."/>
            <person name="Brodie E.L."/>
            <person name="Williams K.H."/>
            <person name="Hubbard S.S."/>
            <person name="Banfield J.F."/>
        </authorList>
    </citation>
    <scope>NUCLEOTIDE SEQUENCE [LARGE SCALE GENOMIC DNA]</scope>
</reference>
<accession>A0A1F5F5Q6</accession>
<organism evidence="6 7">
    <name type="scientific">Candidatus Coatesbacteria bacterium RBG_13_66_14</name>
    <dbReference type="NCBI Taxonomy" id="1817816"/>
    <lineage>
        <taxon>Bacteria</taxon>
        <taxon>Candidatus Coatesiibacteriota</taxon>
    </lineage>
</organism>
<dbReference type="FunFam" id="3.40.50.300:FF:000032">
    <property type="entry name" value="Export ABC transporter ATP-binding protein"/>
    <property type="match status" value="1"/>
</dbReference>
<proteinExistence type="inferred from homology"/>
<keyword evidence="3" id="KW-0547">Nucleotide-binding</keyword>
<dbReference type="CDD" id="cd03255">
    <property type="entry name" value="ABC_MJ0796_LolCDE_FtsE"/>
    <property type="match status" value="1"/>
</dbReference>
<dbReference type="Pfam" id="PF00005">
    <property type="entry name" value="ABC_tran"/>
    <property type="match status" value="1"/>
</dbReference>
<evidence type="ECO:0000256" key="3">
    <source>
        <dbReference type="ARBA" id="ARBA00022741"/>
    </source>
</evidence>
<feature type="domain" description="ABC transporter" evidence="5">
    <location>
        <begin position="6"/>
        <end position="228"/>
    </location>
</feature>
<keyword evidence="2" id="KW-0813">Transport</keyword>
<dbReference type="InterPro" id="IPR017911">
    <property type="entry name" value="MacB-like_ATP-bd"/>
</dbReference>
<dbReference type="AlphaFoldDB" id="A0A1F5F5Q6"/>
<dbReference type="InterPro" id="IPR003593">
    <property type="entry name" value="AAA+_ATPase"/>
</dbReference>
<evidence type="ECO:0000256" key="1">
    <source>
        <dbReference type="ARBA" id="ARBA00005417"/>
    </source>
</evidence>
<dbReference type="STRING" id="1817816.A2Y64_08130"/>
<dbReference type="GO" id="GO:0022857">
    <property type="term" value="F:transmembrane transporter activity"/>
    <property type="evidence" value="ECO:0007669"/>
    <property type="project" value="TreeGrafter"/>
</dbReference>
<dbReference type="InterPro" id="IPR017871">
    <property type="entry name" value="ABC_transporter-like_CS"/>
</dbReference>
<dbReference type="EMBL" id="MFAF01000089">
    <property type="protein sequence ID" value="OGD74916.1"/>
    <property type="molecule type" value="Genomic_DNA"/>
</dbReference>
<comment type="similarity">
    <text evidence="1">Belongs to the ABC transporter superfamily.</text>
</comment>
<dbReference type="GO" id="GO:0016887">
    <property type="term" value="F:ATP hydrolysis activity"/>
    <property type="evidence" value="ECO:0007669"/>
    <property type="project" value="InterPro"/>
</dbReference>
<comment type="caution">
    <text evidence="6">The sequence shown here is derived from an EMBL/GenBank/DDBJ whole genome shotgun (WGS) entry which is preliminary data.</text>
</comment>
<name>A0A1F5F5Q6_9BACT</name>
<evidence type="ECO:0000313" key="6">
    <source>
        <dbReference type="EMBL" id="OGD74916.1"/>
    </source>
</evidence>
<protein>
    <submittedName>
        <fullName evidence="6">Lipoprotein ABC transporter ATP-binding protein</fullName>
    </submittedName>
</protein>
<dbReference type="PROSITE" id="PS00211">
    <property type="entry name" value="ABC_TRANSPORTER_1"/>
    <property type="match status" value="1"/>
</dbReference>
<evidence type="ECO:0000256" key="4">
    <source>
        <dbReference type="ARBA" id="ARBA00022840"/>
    </source>
</evidence>